<keyword evidence="1" id="KW-0812">Transmembrane</keyword>
<evidence type="ECO:0000313" key="3">
    <source>
        <dbReference type="WBParaSite" id="nRc.2.0.1.t43327-RA"/>
    </source>
</evidence>
<dbReference type="WBParaSite" id="nRc.2.0.1.t43327-RA">
    <property type="protein sequence ID" value="nRc.2.0.1.t43327-RA"/>
    <property type="gene ID" value="nRc.2.0.1.g43327"/>
</dbReference>
<dbReference type="Proteomes" id="UP000887565">
    <property type="component" value="Unplaced"/>
</dbReference>
<keyword evidence="2" id="KW-1185">Reference proteome</keyword>
<organism evidence="2 3">
    <name type="scientific">Romanomermis culicivorax</name>
    <name type="common">Nematode worm</name>
    <dbReference type="NCBI Taxonomy" id="13658"/>
    <lineage>
        <taxon>Eukaryota</taxon>
        <taxon>Metazoa</taxon>
        <taxon>Ecdysozoa</taxon>
        <taxon>Nematoda</taxon>
        <taxon>Enoplea</taxon>
        <taxon>Dorylaimia</taxon>
        <taxon>Mermithida</taxon>
        <taxon>Mermithoidea</taxon>
        <taxon>Mermithidae</taxon>
        <taxon>Romanomermis</taxon>
    </lineage>
</organism>
<proteinExistence type="predicted"/>
<name>A0A915KWK3_ROMCU</name>
<feature type="transmembrane region" description="Helical" evidence="1">
    <location>
        <begin position="6"/>
        <end position="24"/>
    </location>
</feature>
<reference evidence="3" key="1">
    <citation type="submission" date="2022-11" db="UniProtKB">
        <authorList>
            <consortium name="WormBaseParasite"/>
        </authorList>
    </citation>
    <scope>IDENTIFICATION</scope>
</reference>
<sequence length="63" mass="7239">MVQRLSYVICISIVSALAVVYFLLSFKFWNALIIEGIETWQNINGLSMKRANELFFNCCQSNS</sequence>
<keyword evidence="1" id="KW-0472">Membrane</keyword>
<keyword evidence="1" id="KW-1133">Transmembrane helix</keyword>
<protein>
    <submittedName>
        <fullName evidence="3">ATP synthase F0 subunit 8</fullName>
    </submittedName>
</protein>
<accession>A0A915KWK3</accession>
<evidence type="ECO:0000313" key="2">
    <source>
        <dbReference type="Proteomes" id="UP000887565"/>
    </source>
</evidence>
<evidence type="ECO:0000256" key="1">
    <source>
        <dbReference type="SAM" id="Phobius"/>
    </source>
</evidence>
<dbReference type="AlphaFoldDB" id="A0A915KWK3"/>